<keyword evidence="9 11" id="KW-0137">Centromere</keyword>
<dbReference type="Proteomes" id="UP001295444">
    <property type="component" value="Chromosome 13"/>
</dbReference>
<dbReference type="PANTHER" id="PTHR14281">
    <property type="entry name" value="KINETOCHORE PROTEIN SPC25-RELATED"/>
    <property type="match status" value="1"/>
</dbReference>
<dbReference type="InterPro" id="IPR045143">
    <property type="entry name" value="Spc25"/>
</dbReference>
<gene>
    <name evidence="14" type="ORF">PECUL_23A009824</name>
</gene>
<dbReference type="PANTHER" id="PTHR14281:SF0">
    <property type="entry name" value="KINETOCHORE PROTEIN SPC25"/>
    <property type="match status" value="1"/>
</dbReference>
<evidence type="ECO:0000256" key="5">
    <source>
        <dbReference type="ARBA" id="ARBA00022618"/>
    </source>
</evidence>
<feature type="domain" description="Chromosome segregation protein Spc25 C-terminal" evidence="13">
    <location>
        <begin position="153"/>
        <end position="186"/>
    </location>
</feature>
<evidence type="ECO:0000256" key="10">
    <source>
        <dbReference type="ARBA" id="ARBA00045419"/>
    </source>
</evidence>
<evidence type="ECO:0000256" key="12">
    <source>
        <dbReference type="SAM" id="Coils"/>
    </source>
</evidence>
<evidence type="ECO:0000313" key="14">
    <source>
        <dbReference type="EMBL" id="CAH2327693.1"/>
    </source>
</evidence>
<evidence type="ECO:0000256" key="11">
    <source>
        <dbReference type="RuleBase" id="RU367150"/>
    </source>
</evidence>
<dbReference type="EMBL" id="OW240924">
    <property type="protein sequence ID" value="CAH2327693.1"/>
    <property type="molecule type" value="Genomic_DNA"/>
</dbReference>
<keyword evidence="4 11" id="KW-0158">Chromosome</keyword>
<evidence type="ECO:0000256" key="3">
    <source>
        <dbReference type="ARBA" id="ARBA00013692"/>
    </source>
</evidence>
<protein>
    <recommendedName>
        <fullName evidence="3 11">Kinetochore protein SPC25</fullName>
    </recommendedName>
</protein>
<evidence type="ECO:0000256" key="7">
    <source>
        <dbReference type="ARBA" id="ARBA00023054"/>
    </source>
</evidence>
<keyword evidence="11" id="KW-0539">Nucleus</keyword>
<dbReference type="CDD" id="cd23784">
    <property type="entry name" value="RWD_Spc25"/>
    <property type="match status" value="1"/>
</dbReference>
<dbReference type="GO" id="GO:0031262">
    <property type="term" value="C:Ndc80 complex"/>
    <property type="evidence" value="ECO:0007669"/>
    <property type="project" value="InterPro"/>
</dbReference>
<evidence type="ECO:0000313" key="15">
    <source>
        <dbReference type="Proteomes" id="UP001295444"/>
    </source>
</evidence>
<keyword evidence="11" id="KW-0995">Kinetochore</keyword>
<keyword evidence="8 11" id="KW-0131">Cell cycle</keyword>
<organism evidence="14 15">
    <name type="scientific">Pelobates cultripes</name>
    <name type="common">Western spadefoot toad</name>
    <dbReference type="NCBI Taxonomy" id="61616"/>
    <lineage>
        <taxon>Eukaryota</taxon>
        <taxon>Metazoa</taxon>
        <taxon>Chordata</taxon>
        <taxon>Craniata</taxon>
        <taxon>Vertebrata</taxon>
        <taxon>Euteleostomi</taxon>
        <taxon>Amphibia</taxon>
        <taxon>Batrachia</taxon>
        <taxon>Anura</taxon>
        <taxon>Pelobatoidea</taxon>
        <taxon>Pelobatidae</taxon>
        <taxon>Pelobates</taxon>
    </lineage>
</organism>
<comment type="subunit">
    <text evidence="11">Component of the NDC80 complex.</text>
</comment>
<dbReference type="InterPro" id="IPR013255">
    <property type="entry name" value="Spc25_C"/>
</dbReference>
<feature type="coiled-coil region" evidence="12">
    <location>
        <begin position="57"/>
        <end position="129"/>
    </location>
</feature>
<dbReference type="Pfam" id="PF08234">
    <property type="entry name" value="Spindle_Spc25"/>
    <property type="match status" value="1"/>
</dbReference>
<comment type="function">
    <text evidence="10">Acts as a component of the essential kinetochore-associated NDC80 complex, which is required for chromosome segregation and spindle checkpoint activity. Required for kinetochore integrity and the organization of stable microtubule binding sites in the outer plate of the kinetochore. The NDC80 complex synergistically enhances the affinity of the SKA1 complex for microtubules and may allow the NDC80 complex to track depolymerizing microtubules.</text>
</comment>
<keyword evidence="7 12" id="KW-0175">Coiled coil</keyword>
<dbReference type="Gene3D" id="6.10.250.1950">
    <property type="match status" value="1"/>
</dbReference>
<comment type="similarity">
    <text evidence="2 11">Belongs to the SPC25 family.</text>
</comment>
<accession>A0AAD1WXA9</accession>
<comment type="subcellular location">
    <subcellularLocation>
        <location evidence="1">Chromosome</location>
        <location evidence="1">Centromere</location>
    </subcellularLocation>
    <subcellularLocation>
        <location evidence="11">Nucleus</location>
    </subcellularLocation>
    <subcellularLocation>
        <location evidence="11">Chromosome</location>
        <location evidence="11">Centromere</location>
        <location evidence="11">Kinetochore</location>
    </subcellularLocation>
</comment>
<evidence type="ECO:0000256" key="6">
    <source>
        <dbReference type="ARBA" id="ARBA00022776"/>
    </source>
</evidence>
<reference evidence="14" key="1">
    <citation type="submission" date="2022-03" db="EMBL/GenBank/DDBJ databases">
        <authorList>
            <person name="Alioto T."/>
            <person name="Alioto T."/>
            <person name="Gomez Garrido J."/>
        </authorList>
    </citation>
    <scope>NUCLEOTIDE SEQUENCE</scope>
</reference>
<keyword evidence="6 11" id="KW-0498">Mitosis</keyword>
<dbReference type="AlphaFoldDB" id="A0AAD1WXA9"/>
<name>A0AAD1WXA9_PELCU</name>
<evidence type="ECO:0000256" key="8">
    <source>
        <dbReference type="ARBA" id="ARBA00023306"/>
    </source>
</evidence>
<sequence>MAAIKGDDEQSLNLYIQDFRTKFITLNEESTNQGVKDMYKDSMRKLTDVWSRKYRDGEQMIEKVEELRNEISLQNKRIEEKQEQLLQEIAKIKENENANVELAKHLQELKEELNRKRELALTNKKANKDRLKELQKSAALFTNRLGLEIRKLRGDKLQFVFRCINPKDLEQPYSCIISFNEDGDYEGILRLQYA</sequence>
<evidence type="ECO:0000256" key="1">
    <source>
        <dbReference type="ARBA" id="ARBA00004584"/>
    </source>
</evidence>
<proteinExistence type="inferred from homology"/>
<evidence type="ECO:0000256" key="2">
    <source>
        <dbReference type="ARBA" id="ARBA00006379"/>
    </source>
</evidence>
<keyword evidence="5 11" id="KW-0132">Cell division</keyword>
<dbReference type="GO" id="GO:0051301">
    <property type="term" value="P:cell division"/>
    <property type="evidence" value="ECO:0007669"/>
    <property type="project" value="UniProtKB-UniRule"/>
</dbReference>
<evidence type="ECO:0000259" key="13">
    <source>
        <dbReference type="Pfam" id="PF08234"/>
    </source>
</evidence>
<keyword evidence="15" id="KW-1185">Reference proteome</keyword>
<dbReference type="GO" id="GO:0007059">
    <property type="term" value="P:chromosome segregation"/>
    <property type="evidence" value="ECO:0007669"/>
    <property type="project" value="InterPro"/>
</dbReference>
<evidence type="ECO:0000256" key="4">
    <source>
        <dbReference type="ARBA" id="ARBA00022454"/>
    </source>
</evidence>
<dbReference type="GO" id="GO:0005634">
    <property type="term" value="C:nucleus"/>
    <property type="evidence" value="ECO:0007669"/>
    <property type="project" value="UniProtKB-SubCell"/>
</dbReference>
<evidence type="ECO:0000256" key="9">
    <source>
        <dbReference type="ARBA" id="ARBA00023328"/>
    </source>
</evidence>